<accession>K0S542</accession>
<evidence type="ECO:0000313" key="3">
    <source>
        <dbReference type="Proteomes" id="UP000266841"/>
    </source>
</evidence>
<evidence type="ECO:0000256" key="1">
    <source>
        <dbReference type="SAM" id="MobiDB-lite"/>
    </source>
</evidence>
<proteinExistence type="predicted"/>
<dbReference type="EMBL" id="AGNL01021871">
    <property type="protein sequence ID" value="EJK59984.1"/>
    <property type="molecule type" value="Genomic_DNA"/>
</dbReference>
<keyword evidence="3" id="KW-1185">Reference proteome</keyword>
<feature type="compositionally biased region" description="Low complexity" evidence="1">
    <location>
        <begin position="20"/>
        <end position="29"/>
    </location>
</feature>
<protein>
    <submittedName>
        <fullName evidence="2">Uncharacterized protein</fullName>
    </submittedName>
</protein>
<feature type="compositionally biased region" description="Low complexity" evidence="1">
    <location>
        <begin position="50"/>
        <end position="62"/>
    </location>
</feature>
<dbReference type="Proteomes" id="UP000266841">
    <property type="component" value="Unassembled WGS sequence"/>
</dbReference>
<reference evidence="2 3" key="1">
    <citation type="journal article" date="2012" name="Genome Biol.">
        <title>Genome and low-iron response of an oceanic diatom adapted to chronic iron limitation.</title>
        <authorList>
            <person name="Lommer M."/>
            <person name="Specht M."/>
            <person name="Roy A.S."/>
            <person name="Kraemer L."/>
            <person name="Andreson R."/>
            <person name="Gutowska M.A."/>
            <person name="Wolf J."/>
            <person name="Bergner S.V."/>
            <person name="Schilhabel M.B."/>
            <person name="Klostermeier U.C."/>
            <person name="Beiko R.G."/>
            <person name="Rosenstiel P."/>
            <person name="Hippler M."/>
            <person name="Laroche J."/>
        </authorList>
    </citation>
    <scope>NUCLEOTIDE SEQUENCE [LARGE SCALE GENOMIC DNA]</scope>
    <source>
        <strain evidence="2 3">CCMP1005</strain>
    </source>
</reference>
<feature type="compositionally biased region" description="Basic and acidic residues" evidence="1">
    <location>
        <begin position="141"/>
        <end position="152"/>
    </location>
</feature>
<sequence length="312" mass="33415">MQNDPLDEPLLGPEDDRDAAATASPPATSYHGKASLLWRIPASSRRRSRAATAATGPASSRSCTSARRWPGGGRRREAPEEDRQGRRAGAAGPDPRREHHAGGRRRRGALVVPVGLPPSRVHRRGDRRAASADAGGRRRGLQHEAVHKELREAAPAVPRGTRRSILHEADGVLETTAETPQADQLGPAEVRRAVPLWRGVHAGGRIRLPRHGAGGDRPVGVPLVLDPPEPHAPDGLVRRRVRPAGGAGRHVGPRGGERRDVLLREHVAEGVPRRGLRVPRQARGGAVPRAQRGEGPGGRQRLQRRGRGGHAG</sequence>
<name>K0S542_THAOC</name>
<gene>
    <name evidence="2" type="ORF">THAOC_19740</name>
</gene>
<feature type="region of interest" description="Disordered" evidence="1">
    <location>
        <begin position="271"/>
        <end position="312"/>
    </location>
</feature>
<evidence type="ECO:0000313" key="2">
    <source>
        <dbReference type="EMBL" id="EJK59984.1"/>
    </source>
</evidence>
<feature type="region of interest" description="Disordered" evidence="1">
    <location>
        <begin position="1"/>
        <end position="162"/>
    </location>
</feature>
<feature type="compositionally biased region" description="Basic and acidic residues" evidence="1">
    <location>
        <begin position="74"/>
        <end position="85"/>
    </location>
</feature>
<dbReference type="AlphaFoldDB" id="K0S542"/>
<organism evidence="2 3">
    <name type="scientific">Thalassiosira oceanica</name>
    <name type="common">Marine diatom</name>
    <dbReference type="NCBI Taxonomy" id="159749"/>
    <lineage>
        <taxon>Eukaryota</taxon>
        <taxon>Sar</taxon>
        <taxon>Stramenopiles</taxon>
        <taxon>Ochrophyta</taxon>
        <taxon>Bacillariophyta</taxon>
        <taxon>Coscinodiscophyceae</taxon>
        <taxon>Thalassiosirophycidae</taxon>
        <taxon>Thalassiosirales</taxon>
        <taxon>Thalassiosiraceae</taxon>
        <taxon>Thalassiosira</taxon>
    </lineage>
</organism>
<feature type="compositionally biased region" description="Basic residues" evidence="1">
    <location>
        <begin position="301"/>
        <end position="312"/>
    </location>
</feature>
<comment type="caution">
    <text evidence="2">The sequence shown here is derived from an EMBL/GenBank/DDBJ whole genome shotgun (WGS) entry which is preliminary data.</text>
</comment>